<evidence type="ECO:0000313" key="1">
    <source>
        <dbReference type="EMBL" id="CAC5406163.1"/>
    </source>
</evidence>
<proteinExistence type="predicted"/>
<accession>A0A6J8DBW7</accession>
<dbReference type="Proteomes" id="UP000507470">
    <property type="component" value="Unassembled WGS sequence"/>
</dbReference>
<reference evidence="1 2" key="1">
    <citation type="submission" date="2020-06" db="EMBL/GenBank/DDBJ databases">
        <authorList>
            <person name="Li R."/>
            <person name="Bekaert M."/>
        </authorList>
    </citation>
    <scope>NUCLEOTIDE SEQUENCE [LARGE SCALE GENOMIC DNA]</scope>
    <source>
        <strain evidence="2">wild</strain>
    </source>
</reference>
<sequence length="155" mass="17929">MSIKKNLFEKLSNISDFEKLSNISENNPQELWKILNSFNPKKCKVEECGEPLFNYHDTMVHFQNQGMCIDSDINFKNKIQEELKIIEKDMSVTLETDKPITCSEIKEVLSKLKKGKASGPGNIVYEVIKYSSPVTLNSYVKLFNIILKTDYYPKH</sequence>
<keyword evidence="2" id="KW-1185">Reference proteome</keyword>
<dbReference type="OrthoDB" id="6211558at2759"/>
<gene>
    <name evidence="1" type="ORF">MCOR_39766</name>
</gene>
<dbReference type="AlphaFoldDB" id="A0A6J8DBW7"/>
<protein>
    <submittedName>
        <fullName evidence="1">Uncharacterized protein</fullName>
    </submittedName>
</protein>
<evidence type="ECO:0000313" key="2">
    <source>
        <dbReference type="Proteomes" id="UP000507470"/>
    </source>
</evidence>
<name>A0A6J8DBW7_MYTCO</name>
<organism evidence="1 2">
    <name type="scientific">Mytilus coruscus</name>
    <name type="common">Sea mussel</name>
    <dbReference type="NCBI Taxonomy" id="42192"/>
    <lineage>
        <taxon>Eukaryota</taxon>
        <taxon>Metazoa</taxon>
        <taxon>Spiralia</taxon>
        <taxon>Lophotrochozoa</taxon>
        <taxon>Mollusca</taxon>
        <taxon>Bivalvia</taxon>
        <taxon>Autobranchia</taxon>
        <taxon>Pteriomorphia</taxon>
        <taxon>Mytilida</taxon>
        <taxon>Mytiloidea</taxon>
        <taxon>Mytilidae</taxon>
        <taxon>Mytilinae</taxon>
        <taxon>Mytilus</taxon>
    </lineage>
</organism>
<dbReference type="EMBL" id="CACVKT020007176">
    <property type="protein sequence ID" value="CAC5406163.1"/>
    <property type="molecule type" value="Genomic_DNA"/>
</dbReference>